<dbReference type="Proteomes" id="UP000837857">
    <property type="component" value="Chromosome 7"/>
</dbReference>
<organism evidence="1 2">
    <name type="scientific">Iphiclides podalirius</name>
    <name type="common">scarce swallowtail</name>
    <dbReference type="NCBI Taxonomy" id="110791"/>
    <lineage>
        <taxon>Eukaryota</taxon>
        <taxon>Metazoa</taxon>
        <taxon>Ecdysozoa</taxon>
        <taxon>Arthropoda</taxon>
        <taxon>Hexapoda</taxon>
        <taxon>Insecta</taxon>
        <taxon>Pterygota</taxon>
        <taxon>Neoptera</taxon>
        <taxon>Endopterygota</taxon>
        <taxon>Lepidoptera</taxon>
        <taxon>Glossata</taxon>
        <taxon>Ditrysia</taxon>
        <taxon>Papilionoidea</taxon>
        <taxon>Papilionidae</taxon>
        <taxon>Papilioninae</taxon>
        <taxon>Iphiclides</taxon>
    </lineage>
</organism>
<protein>
    <submittedName>
        <fullName evidence="1">Uncharacterized protein</fullName>
    </submittedName>
</protein>
<dbReference type="EMBL" id="OW152819">
    <property type="protein sequence ID" value="CAH2073238.1"/>
    <property type="molecule type" value="Genomic_DNA"/>
</dbReference>
<evidence type="ECO:0000313" key="2">
    <source>
        <dbReference type="Proteomes" id="UP000837857"/>
    </source>
</evidence>
<proteinExistence type="predicted"/>
<keyword evidence="2" id="KW-1185">Reference proteome</keyword>
<feature type="non-terminal residue" evidence="1">
    <location>
        <position position="153"/>
    </location>
</feature>
<reference evidence="1" key="1">
    <citation type="submission" date="2022-03" db="EMBL/GenBank/DDBJ databases">
        <authorList>
            <person name="Martin H S."/>
        </authorList>
    </citation>
    <scope>NUCLEOTIDE SEQUENCE</scope>
</reference>
<evidence type="ECO:0000313" key="1">
    <source>
        <dbReference type="EMBL" id="CAH2073238.1"/>
    </source>
</evidence>
<accession>A0ABN8J3T8</accession>
<sequence>MALRVLTYRIERRLGDIDPIKSQYGKGALTARTALRKAWKRLWVCTRLYRDMALIRRFSREPSGCETGPKLLCDICRRKFVERQQIGPGCRVVRPSAAFGGSGALRKRWWVWVRIREDNNLRQSVRLRKTRARALHQPFTKPPVFVHRSKVAI</sequence>
<name>A0ABN8J3T8_9NEOP</name>
<gene>
    <name evidence="1" type="ORF">IPOD504_LOCUS15545</name>
</gene>